<dbReference type="OrthoDB" id="19903at2759"/>
<evidence type="ECO:0000256" key="1">
    <source>
        <dbReference type="SAM" id="Phobius"/>
    </source>
</evidence>
<keyword evidence="1" id="KW-0812">Transmembrane</keyword>
<dbReference type="PANTHER" id="PTHR23275:SF100">
    <property type="entry name" value="EGF-LIKE DOMAIN-CONTAINING PROTEIN"/>
    <property type="match status" value="1"/>
</dbReference>
<proteinExistence type="predicted"/>
<name>A0A058Z2I5_FONAL</name>
<dbReference type="SMART" id="SM00261">
    <property type="entry name" value="FU"/>
    <property type="match status" value="8"/>
</dbReference>
<organism evidence="2">
    <name type="scientific">Fonticula alba</name>
    <name type="common">Slime mold</name>
    <dbReference type="NCBI Taxonomy" id="691883"/>
    <lineage>
        <taxon>Eukaryota</taxon>
        <taxon>Rotosphaerida</taxon>
        <taxon>Fonticulaceae</taxon>
        <taxon>Fonticula</taxon>
    </lineage>
</organism>
<feature type="transmembrane region" description="Helical" evidence="1">
    <location>
        <begin position="19"/>
        <end position="39"/>
    </location>
</feature>
<dbReference type="GeneID" id="20530139"/>
<dbReference type="InterPro" id="IPR006212">
    <property type="entry name" value="Furin_repeat"/>
</dbReference>
<dbReference type="InterPro" id="IPR009030">
    <property type="entry name" value="Growth_fac_rcpt_cys_sf"/>
</dbReference>
<evidence type="ECO:0008006" key="4">
    <source>
        <dbReference type="Google" id="ProtNLM"/>
    </source>
</evidence>
<protein>
    <recommendedName>
        <fullName evidence="4">TKL protein kinase</fullName>
    </recommendedName>
</protein>
<dbReference type="PANTHER" id="PTHR23275">
    <property type="entry name" value="CABRIOLET.-RELATED"/>
    <property type="match status" value="1"/>
</dbReference>
<keyword evidence="3" id="KW-1185">Reference proteome</keyword>
<dbReference type="CDD" id="cd00064">
    <property type="entry name" value="FU"/>
    <property type="match status" value="4"/>
</dbReference>
<dbReference type="RefSeq" id="XP_009497522.1">
    <property type="nucleotide sequence ID" value="XM_009499247.1"/>
</dbReference>
<dbReference type="SUPFAM" id="SSF57184">
    <property type="entry name" value="Growth factor receptor domain"/>
    <property type="match status" value="4"/>
</dbReference>
<dbReference type="InterPro" id="IPR052798">
    <property type="entry name" value="Giardia_VSA"/>
</dbReference>
<dbReference type="eggNOG" id="KOG3525">
    <property type="taxonomic scope" value="Eukaryota"/>
</dbReference>
<dbReference type="Proteomes" id="UP000030693">
    <property type="component" value="Unassembled WGS sequence"/>
</dbReference>
<keyword evidence="1" id="KW-1133">Transmembrane helix</keyword>
<evidence type="ECO:0000313" key="3">
    <source>
        <dbReference type="Proteomes" id="UP000030693"/>
    </source>
</evidence>
<reference evidence="2" key="1">
    <citation type="submission" date="2013-04" db="EMBL/GenBank/DDBJ databases">
        <title>The Genome Sequence of Fonticula alba ATCC 38817.</title>
        <authorList>
            <consortium name="The Broad Institute Genomics Platform"/>
            <person name="Russ C."/>
            <person name="Cuomo C."/>
            <person name="Burger G."/>
            <person name="Gray M.W."/>
            <person name="Holland P.W.H."/>
            <person name="King N."/>
            <person name="Lang F.B.F."/>
            <person name="Roger A.J."/>
            <person name="Ruiz-Trillo I."/>
            <person name="Brown M."/>
            <person name="Walker B."/>
            <person name="Young S."/>
            <person name="Zeng Q."/>
            <person name="Gargeya S."/>
            <person name="Fitzgerald M."/>
            <person name="Haas B."/>
            <person name="Abouelleil A."/>
            <person name="Allen A.W."/>
            <person name="Alvarado L."/>
            <person name="Arachchi H.M."/>
            <person name="Berlin A.M."/>
            <person name="Chapman S.B."/>
            <person name="Gainer-Dewar J."/>
            <person name="Goldberg J."/>
            <person name="Griggs A."/>
            <person name="Gujja S."/>
            <person name="Hansen M."/>
            <person name="Howarth C."/>
            <person name="Imamovic A."/>
            <person name="Ireland A."/>
            <person name="Larimer J."/>
            <person name="McCowan C."/>
            <person name="Murphy C."/>
            <person name="Pearson M."/>
            <person name="Poon T.W."/>
            <person name="Priest M."/>
            <person name="Roberts A."/>
            <person name="Saif S."/>
            <person name="Shea T."/>
            <person name="Sisk P."/>
            <person name="Sykes S."/>
            <person name="Wortman J."/>
            <person name="Nusbaum C."/>
            <person name="Birren B."/>
        </authorList>
    </citation>
    <scope>NUCLEOTIDE SEQUENCE [LARGE SCALE GENOMIC DNA]</scope>
    <source>
        <strain evidence="2">ATCC 38817</strain>
    </source>
</reference>
<accession>A0A058Z2I5</accession>
<sequence>MSPAGDAHPKRLPRPTGPLLRLATAVLAVGGTLLMWGVAMSAGATGPALYMHIVPQTLGTQNNMVGFFTPASDVSMTTLIYPPQWMEVRRQWHPSAELTEHRWGPYFDRHLKLSISRPRPPLVGEPKILALPLAGSENPVLVEYTPEEVAFFDQPDAWALFRAPVVVLSALASSPSAVDLLALAGPATGPRQPIIIQLSINVMLETELDVPAIVGPSLAAPAGQPRSFYLYGDGILHEVAADPSGVREVGVLPLPDVTALRSTRLLPAPGGAACDTDLLLAFSDGRVQARLCHSLSAQPGESALLEALLPAGAGPDGHFLNPSVESMAEPMGFVYFLSSSPPRPVLWRAVISPAGFGPWRDVRISSYFEMHSLQMLRMRLAAGRQEWVVASKDGAIFLDSDDFGCTTDDTIRCTEPPASSAVWSCNLGRTQSPFLDFGRMCSGCPDGSYLDRDSDTCKFCPQANCLTCSAAQCHVCASGFFPQASGPNGRIVCVDTCAAGFTLLAGVCQPSARAVASSELASMGVASFAEPISGMVSAATASHLLPDAQGNPYIPAGSMANPDGPAPGVILFDTDGQAWLMPRGDVAQPGAAPVVLSRLSDLSGGPLLASVVEVGPILLEDSILLGYVFCTKPAGLLFGYMKCPRPVAPMPGDVPCSVATLELHPQPGTAFTHARSVGREHVLATQADAYNLLLVLAGGTFRPVGPSYLGHLVPLLTIPRPAGAGSGNLAEWFIRSEFTMGVVAAPLAAVMANHHYVAMGGGVHIAGATGIKWMPMFLPVRDRSPGHQLVLTTIESGTWRAIYAPGDIGPAGRPTNLSSLSATLGTVGDLNQEACRFEAVPMPAGRADTPAGLLLLCDGLLGLSLLRCPASGPGAGGACALLPASVIALPLHGGDVLKGLARATVIPRPGAAPVADRHILLEALLYLPTVGTLDLVLTGPCAWGTFEPECQPCDSLCDGCTGPGPQDCVACLFWLPGHPGTCLPSCPPKLHRAPDGECMCHSTCVDCGPAAGGDYVCLECLPGLGPDAHGADPDQCFPCDGSCAECFLSANPGACTKCHPSAWLFGGACVGACPSGFWPDSASGSCLPCAAGCAACTGASACTRCADRHFLAAGVCHVCDGSCASCDNATSCAACRPGLVFLATDAGQASLCGSTCAAGEFAGPGRCAVCDASCALCAGSATGCQVCAAGHRWVSGPPAAGGTGSCTACPPGCASCTADRCLACESGLFLDSRGACVSACPAGTYPTDESCQPCDLSCATCLGGGADQCASCADGLDFVPAGGSAGACVSGCPEGQYRDRVSVRRDPEHRVPAGLPG</sequence>
<dbReference type="EMBL" id="KB932210">
    <property type="protein sequence ID" value="KCV68148.1"/>
    <property type="molecule type" value="Genomic_DNA"/>
</dbReference>
<dbReference type="Gene3D" id="2.10.220.10">
    <property type="entry name" value="Hormone Receptor, Insulin-like Growth Factor Receptor 1, Chain A, domain 2"/>
    <property type="match status" value="6"/>
</dbReference>
<evidence type="ECO:0000313" key="2">
    <source>
        <dbReference type="EMBL" id="KCV68148.1"/>
    </source>
</evidence>
<gene>
    <name evidence="2" type="ORF">H696_05414</name>
</gene>
<keyword evidence="1" id="KW-0472">Membrane</keyword>